<proteinExistence type="predicted"/>
<reference evidence="2" key="1">
    <citation type="journal article" date="2022" name="bioRxiv">
        <title>Sequencing and chromosome-scale assembly of the giantPleurodeles waltlgenome.</title>
        <authorList>
            <person name="Brown T."/>
            <person name="Elewa A."/>
            <person name="Iarovenko S."/>
            <person name="Subramanian E."/>
            <person name="Araus A.J."/>
            <person name="Petzold A."/>
            <person name="Susuki M."/>
            <person name="Suzuki K.-i.T."/>
            <person name="Hayashi T."/>
            <person name="Toyoda A."/>
            <person name="Oliveira C."/>
            <person name="Osipova E."/>
            <person name="Leigh N.D."/>
            <person name="Simon A."/>
            <person name="Yun M.H."/>
        </authorList>
    </citation>
    <scope>NUCLEOTIDE SEQUENCE</scope>
    <source>
        <strain evidence="2">20211129_DDA</strain>
        <tissue evidence="2">Liver</tissue>
    </source>
</reference>
<dbReference type="Proteomes" id="UP001066276">
    <property type="component" value="Chromosome 5"/>
</dbReference>
<protein>
    <submittedName>
        <fullName evidence="2">Uncharacterized protein</fullName>
    </submittedName>
</protein>
<dbReference type="AlphaFoldDB" id="A0AAV7RSD0"/>
<evidence type="ECO:0000313" key="2">
    <source>
        <dbReference type="EMBL" id="KAJ1155199.1"/>
    </source>
</evidence>
<keyword evidence="1" id="KW-0175">Coiled coil</keyword>
<dbReference type="EMBL" id="JANPWB010000009">
    <property type="protein sequence ID" value="KAJ1155199.1"/>
    <property type="molecule type" value="Genomic_DNA"/>
</dbReference>
<name>A0AAV7RSD0_PLEWA</name>
<sequence length="230" mass="26199">MLVSRLSTQEPLLRTYSNHSPVLLLVEVGQHRAALFMWHFPPHSLLDAAFRYYLAKAVKKYFQVNIVSVPHFISVFQVYIRGIARAKQAGVLKSIRVRLALLEQEIAQLEREHSATEDKQVLSQIHEKLTEFNNIALSEVQHMGKYASAHEYGQGECAGVTLAGVMCPNRQRDPILEVQGEDDILIKDPVKINWFCEYYTSLYTAKITPDIDAIADYLTQITMPLQILTE</sequence>
<accession>A0AAV7RSD0</accession>
<gene>
    <name evidence="2" type="ORF">NDU88_007934</name>
</gene>
<evidence type="ECO:0000313" key="3">
    <source>
        <dbReference type="Proteomes" id="UP001066276"/>
    </source>
</evidence>
<organism evidence="2 3">
    <name type="scientific">Pleurodeles waltl</name>
    <name type="common">Iberian ribbed newt</name>
    <dbReference type="NCBI Taxonomy" id="8319"/>
    <lineage>
        <taxon>Eukaryota</taxon>
        <taxon>Metazoa</taxon>
        <taxon>Chordata</taxon>
        <taxon>Craniata</taxon>
        <taxon>Vertebrata</taxon>
        <taxon>Euteleostomi</taxon>
        <taxon>Amphibia</taxon>
        <taxon>Batrachia</taxon>
        <taxon>Caudata</taxon>
        <taxon>Salamandroidea</taxon>
        <taxon>Salamandridae</taxon>
        <taxon>Pleurodelinae</taxon>
        <taxon>Pleurodeles</taxon>
    </lineage>
</organism>
<evidence type="ECO:0000256" key="1">
    <source>
        <dbReference type="SAM" id="Coils"/>
    </source>
</evidence>
<comment type="caution">
    <text evidence="2">The sequence shown here is derived from an EMBL/GenBank/DDBJ whole genome shotgun (WGS) entry which is preliminary data.</text>
</comment>
<keyword evidence="3" id="KW-1185">Reference proteome</keyword>
<feature type="coiled-coil region" evidence="1">
    <location>
        <begin position="92"/>
        <end position="119"/>
    </location>
</feature>